<dbReference type="Gene3D" id="3.30.160.60">
    <property type="entry name" value="Classic Zinc Finger"/>
    <property type="match status" value="2"/>
</dbReference>
<dbReference type="GO" id="GO:0005634">
    <property type="term" value="C:nucleus"/>
    <property type="evidence" value="ECO:0007669"/>
    <property type="project" value="UniProtKB-SubCell"/>
</dbReference>
<dbReference type="PANTHER" id="PTHR16515">
    <property type="entry name" value="PR DOMAIN ZINC FINGER PROTEIN"/>
    <property type="match status" value="1"/>
</dbReference>
<dbReference type="PROSITE" id="PS00028">
    <property type="entry name" value="ZINC_FINGER_C2H2_1"/>
    <property type="match status" value="2"/>
</dbReference>
<keyword evidence="5" id="KW-0862">Zinc</keyword>
<evidence type="ECO:0000313" key="13">
    <source>
        <dbReference type="Proteomes" id="UP000240760"/>
    </source>
</evidence>
<dbReference type="PROSITE" id="PS50157">
    <property type="entry name" value="ZINC_FINGER_C2H2_2"/>
    <property type="match status" value="2"/>
</dbReference>
<dbReference type="OrthoDB" id="6077919at2759"/>
<evidence type="ECO:0000313" key="12">
    <source>
        <dbReference type="EMBL" id="PTB76848.1"/>
    </source>
</evidence>
<keyword evidence="3" id="KW-0677">Repeat</keyword>
<name>A0A2T4C5P7_TRILO</name>
<feature type="domain" description="C2H2-type" evidence="11">
    <location>
        <begin position="226"/>
        <end position="253"/>
    </location>
</feature>
<feature type="compositionally biased region" description="Polar residues" evidence="10">
    <location>
        <begin position="136"/>
        <end position="162"/>
    </location>
</feature>
<protein>
    <recommendedName>
        <fullName evidence="11">C2H2-type domain-containing protein</fullName>
    </recommendedName>
</protein>
<proteinExistence type="predicted"/>
<sequence length="291" mass="31700">MALVSSFTSPPYGTQYSGYYRPPPSPPMDEPKCSLPSISNLLGLADAGSLASEAAFKSQHSSPRPYVKPQSRPSSRHRALPPTPPMSTDASFDLRRSPSSKPSSIPHAAPSHHYYETTPPVEAHDAHRHRMAPSRPTISTSAAQQQQPPMTSAQSPASNYYPVQSLPPPPPPQAPGLHYQRPLPQSFPPPPPSPLSVTPSGGYVWQHHHYLNPSNGIPFPPTQDRYICQTCNKAFSRPSSLRIHSHSHTGEKPFKCPHTGCGKAFSVRSNMKRHERGCHGFDVGKGPILLA</sequence>
<evidence type="ECO:0000256" key="8">
    <source>
        <dbReference type="ARBA" id="ARBA00023242"/>
    </source>
</evidence>
<dbReference type="SUPFAM" id="SSF57667">
    <property type="entry name" value="beta-beta-alpha zinc fingers"/>
    <property type="match status" value="1"/>
</dbReference>
<keyword evidence="6" id="KW-0805">Transcription regulation</keyword>
<dbReference type="EMBL" id="KZ679131">
    <property type="protein sequence ID" value="PTB76848.1"/>
    <property type="molecule type" value="Genomic_DNA"/>
</dbReference>
<dbReference type="STRING" id="983965.A0A2T4C5P7"/>
<feature type="compositionally biased region" description="Low complexity" evidence="10">
    <location>
        <begin position="97"/>
        <end position="112"/>
    </location>
</feature>
<feature type="compositionally biased region" description="Polar residues" evidence="10">
    <location>
        <begin position="1"/>
        <end position="17"/>
    </location>
</feature>
<comment type="subcellular location">
    <subcellularLocation>
        <location evidence="1">Nucleus</location>
    </subcellularLocation>
</comment>
<dbReference type="InterPro" id="IPR013087">
    <property type="entry name" value="Znf_C2H2_type"/>
</dbReference>
<keyword evidence="4 9" id="KW-0863">Zinc-finger</keyword>
<organism evidence="12 13">
    <name type="scientific">Trichoderma longibrachiatum ATCC 18648</name>
    <dbReference type="NCBI Taxonomy" id="983965"/>
    <lineage>
        <taxon>Eukaryota</taxon>
        <taxon>Fungi</taxon>
        <taxon>Dikarya</taxon>
        <taxon>Ascomycota</taxon>
        <taxon>Pezizomycotina</taxon>
        <taxon>Sordariomycetes</taxon>
        <taxon>Hypocreomycetidae</taxon>
        <taxon>Hypocreales</taxon>
        <taxon>Hypocreaceae</taxon>
        <taxon>Trichoderma</taxon>
    </lineage>
</organism>
<feature type="region of interest" description="Disordered" evidence="10">
    <location>
        <begin position="1"/>
        <end position="34"/>
    </location>
</feature>
<gene>
    <name evidence="12" type="ORF">M440DRAFT_1421921</name>
</gene>
<dbReference type="InterPro" id="IPR050331">
    <property type="entry name" value="Zinc_finger"/>
</dbReference>
<feature type="domain" description="C2H2-type" evidence="11">
    <location>
        <begin position="254"/>
        <end position="279"/>
    </location>
</feature>
<evidence type="ECO:0000256" key="6">
    <source>
        <dbReference type="ARBA" id="ARBA00023015"/>
    </source>
</evidence>
<dbReference type="Proteomes" id="UP000240760">
    <property type="component" value="Unassembled WGS sequence"/>
</dbReference>
<dbReference type="InterPro" id="IPR036236">
    <property type="entry name" value="Znf_C2H2_sf"/>
</dbReference>
<dbReference type="GO" id="GO:0008270">
    <property type="term" value="F:zinc ion binding"/>
    <property type="evidence" value="ECO:0007669"/>
    <property type="project" value="UniProtKB-KW"/>
</dbReference>
<keyword evidence="2" id="KW-0479">Metal-binding</keyword>
<evidence type="ECO:0000256" key="7">
    <source>
        <dbReference type="ARBA" id="ARBA00023163"/>
    </source>
</evidence>
<evidence type="ECO:0000256" key="9">
    <source>
        <dbReference type="PROSITE-ProRule" id="PRU00042"/>
    </source>
</evidence>
<keyword evidence="7" id="KW-0804">Transcription</keyword>
<keyword evidence="13" id="KW-1185">Reference proteome</keyword>
<feature type="compositionally biased region" description="Pro residues" evidence="10">
    <location>
        <begin position="185"/>
        <end position="194"/>
    </location>
</feature>
<dbReference type="FunFam" id="3.30.160.60:FF:000176">
    <property type="entry name" value="zinc finger protein 70"/>
    <property type="match status" value="1"/>
</dbReference>
<accession>A0A2T4C5P7</accession>
<evidence type="ECO:0000259" key="11">
    <source>
        <dbReference type="PROSITE" id="PS50157"/>
    </source>
</evidence>
<dbReference type="PANTHER" id="PTHR16515:SF49">
    <property type="entry name" value="GASTRULA ZINC FINGER PROTEIN XLCGF49.1-LIKE-RELATED"/>
    <property type="match status" value="1"/>
</dbReference>
<evidence type="ECO:0000256" key="1">
    <source>
        <dbReference type="ARBA" id="ARBA00004123"/>
    </source>
</evidence>
<evidence type="ECO:0000256" key="10">
    <source>
        <dbReference type="SAM" id="MobiDB-lite"/>
    </source>
</evidence>
<dbReference type="FunFam" id="3.30.160.60:FF:000060">
    <property type="entry name" value="zinc finger protein 436"/>
    <property type="match status" value="1"/>
</dbReference>
<reference evidence="12 13" key="1">
    <citation type="submission" date="2016-07" db="EMBL/GenBank/DDBJ databases">
        <title>Multiple horizontal gene transfer events from other fungi enriched the ability of initially mycotrophic Trichoderma (Ascomycota) to feed on dead plant biomass.</title>
        <authorList>
            <consortium name="DOE Joint Genome Institute"/>
            <person name="Aerts A."/>
            <person name="Atanasova L."/>
            <person name="Chenthamara K."/>
            <person name="Zhang J."/>
            <person name="Grujic M."/>
            <person name="Henrissat B."/>
            <person name="Kuo A."/>
            <person name="Salamov A."/>
            <person name="Lipzen A."/>
            <person name="Labutti K."/>
            <person name="Barry K."/>
            <person name="Miao Y."/>
            <person name="Rahimi M.J."/>
            <person name="Shen Q."/>
            <person name="Grigoriev I.V."/>
            <person name="Kubicek C.P."/>
            <person name="Druzhinina I.S."/>
        </authorList>
    </citation>
    <scope>NUCLEOTIDE SEQUENCE [LARGE SCALE GENOMIC DNA]</scope>
    <source>
        <strain evidence="12 13">ATCC 18648</strain>
    </source>
</reference>
<dbReference type="Pfam" id="PF00096">
    <property type="entry name" value="zf-C2H2"/>
    <property type="match status" value="2"/>
</dbReference>
<evidence type="ECO:0000256" key="5">
    <source>
        <dbReference type="ARBA" id="ARBA00022833"/>
    </source>
</evidence>
<feature type="region of interest" description="Disordered" evidence="10">
    <location>
        <begin position="53"/>
        <end position="198"/>
    </location>
</feature>
<evidence type="ECO:0000256" key="2">
    <source>
        <dbReference type="ARBA" id="ARBA00022723"/>
    </source>
</evidence>
<dbReference type="AlphaFoldDB" id="A0A2T4C5P7"/>
<evidence type="ECO:0000256" key="4">
    <source>
        <dbReference type="ARBA" id="ARBA00022771"/>
    </source>
</evidence>
<keyword evidence="8" id="KW-0539">Nucleus</keyword>
<dbReference type="SMART" id="SM00355">
    <property type="entry name" value="ZnF_C2H2"/>
    <property type="match status" value="2"/>
</dbReference>
<feature type="compositionally biased region" description="Pro residues" evidence="10">
    <location>
        <begin position="165"/>
        <end position="174"/>
    </location>
</feature>
<dbReference type="GO" id="GO:0010468">
    <property type="term" value="P:regulation of gene expression"/>
    <property type="evidence" value="ECO:0007669"/>
    <property type="project" value="TreeGrafter"/>
</dbReference>
<evidence type="ECO:0000256" key="3">
    <source>
        <dbReference type="ARBA" id="ARBA00022737"/>
    </source>
</evidence>